<dbReference type="Proteomes" id="UP000823641">
    <property type="component" value="Unassembled WGS sequence"/>
</dbReference>
<evidence type="ECO:0000313" key="1">
    <source>
        <dbReference type="EMBL" id="MBO8458787.1"/>
    </source>
</evidence>
<name>A0A9D9HRY6_9BACT</name>
<reference evidence="1" key="2">
    <citation type="journal article" date="2021" name="PeerJ">
        <title>Extensive microbial diversity within the chicken gut microbiome revealed by metagenomics and culture.</title>
        <authorList>
            <person name="Gilroy R."/>
            <person name="Ravi A."/>
            <person name="Getino M."/>
            <person name="Pursley I."/>
            <person name="Horton D.L."/>
            <person name="Alikhan N.F."/>
            <person name="Baker D."/>
            <person name="Gharbi K."/>
            <person name="Hall N."/>
            <person name="Watson M."/>
            <person name="Adriaenssens E.M."/>
            <person name="Foster-Nyarko E."/>
            <person name="Jarju S."/>
            <person name="Secka A."/>
            <person name="Antonio M."/>
            <person name="Oren A."/>
            <person name="Chaudhuri R.R."/>
            <person name="La Ragione R."/>
            <person name="Hildebrand F."/>
            <person name="Pallen M.J."/>
        </authorList>
    </citation>
    <scope>NUCLEOTIDE SEQUENCE</scope>
    <source>
        <strain evidence="1">G3-3990</strain>
    </source>
</reference>
<organism evidence="1 2">
    <name type="scientific">Candidatus Gallipaludibacter merdavium</name>
    <dbReference type="NCBI Taxonomy" id="2840839"/>
    <lineage>
        <taxon>Bacteria</taxon>
        <taxon>Pseudomonadati</taxon>
        <taxon>Bacteroidota</taxon>
        <taxon>Bacteroidia</taxon>
        <taxon>Bacteroidales</taxon>
        <taxon>Candidatus Gallipaludibacter</taxon>
    </lineage>
</organism>
<dbReference type="AlphaFoldDB" id="A0A9D9HRY6"/>
<reference evidence="1" key="1">
    <citation type="submission" date="2020-10" db="EMBL/GenBank/DDBJ databases">
        <authorList>
            <person name="Gilroy R."/>
        </authorList>
    </citation>
    <scope>NUCLEOTIDE SEQUENCE</scope>
    <source>
        <strain evidence="1">G3-3990</strain>
    </source>
</reference>
<proteinExistence type="predicted"/>
<evidence type="ECO:0000313" key="2">
    <source>
        <dbReference type="Proteomes" id="UP000823641"/>
    </source>
</evidence>
<protein>
    <submittedName>
        <fullName evidence="1">Uncharacterized protein</fullName>
    </submittedName>
</protein>
<comment type="caution">
    <text evidence="1">The sequence shown here is derived from an EMBL/GenBank/DDBJ whole genome shotgun (WGS) entry which is preliminary data.</text>
</comment>
<sequence length="61" mass="6771">MGTALLWRGIETDATSKATGYRIECSMTFKADAGRGVRYDGLERGSAKEWREVRVLTCIEG</sequence>
<gene>
    <name evidence="1" type="ORF">IAA73_00415</name>
</gene>
<accession>A0A9D9HRY6</accession>
<dbReference type="EMBL" id="JADIMG010000003">
    <property type="protein sequence ID" value="MBO8458787.1"/>
    <property type="molecule type" value="Genomic_DNA"/>
</dbReference>